<dbReference type="PANTHER" id="PTHR15749">
    <property type="entry name" value="FANCONI-ASSOCIATED NUCLEASE 1"/>
    <property type="match status" value="1"/>
</dbReference>
<keyword evidence="10" id="KW-0464">Manganese</keyword>
<dbReference type="InterPro" id="IPR014883">
    <property type="entry name" value="VRR_NUC"/>
</dbReference>
<comment type="cofactor">
    <cofactor evidence="2">
        <name>Mn(2+)</name>
        <dbReference type="ChEBI" id="CHEBI:29035"/>
    </cofactor>
</comment>
<dbReference type="InterPro" id="IPR011856">
    <property type="entry name" value="tRNA_endonuc-like_dom_sf"/>
</dbReference>
<keyword evidence="8" id="KW-0269">Exonuclease</keyword>
<protein>
    <submittedName>
        <fullName evidence="16">DNA polymerase III subunit epsilon</fullName>
    </submittedName>
</protein>
<evidence type="ECO:0000259" key="15">
    <source>
        <dbReference type="SMART" id="SM00990"/>
    </source>
</evidence>
<evidence type="ECO:0000256" key="5">
    <source>
        <dbReference type="ARBA" id="ARBA00022722"/>
    </source>
</evidence>
<dbReference type="InterPro" id="IPR049125">
    <property type="entry name" value="FAN1-like_WH"/>
</dbReference>
<dbReference type="Gene3D" id="3.30.420.10">
    <property type="entry name" value="Ribonuclease H-like superfamily/Ribonuclease H"/>
    <property type="match status" value="1"/>
</dbReference>
<comment type="subunit">
    <text evidence="12">DNA polymerase III contains a core (composed of alpha, epsilon and theta chains) that associates with a tau subunit. This core dimerizes to form the POLIII' complex. PolIII' associates with the gamma complex (composed of gamma, delta, delta', psi and chi chains) and with the beta chain to form the complete DNA polymerase III complex.</text>
</comment>
<evidence type="ECO:0000256" key="1">
    <source>
        <dbReference type="ARBA" id="ARBA00000983"/>
    </source>
</evidence>
<dbReference type="InterPro" id="IPR012337">
    <property type="entry name" value="RNaseH-like_sf"/>
</dbReference>
<dbReference type="Proteomes" id="UP000065261">
    <property type="component" value="Chromosome I"/>
</dbReference>
<dbReference type="RefSeq" id="WP_058373753.1">
    <property type="nucleotide sequence ID" value="NZ_CP011034.1"/>
</dbReference>
<dbReference type="SMART" id="SM00990">
    <property type="entry name" value="VRR_NUC"/>
    <property type="match status" value="1"/>
</dbReference>
<evidence type="ECO:0000256" key="3">
    <source>
        <dbReference type="ARBA" id="ARBA00001946"/>
    </source>
</evidence>
<dbReference type="InterPro" id="IPR013520">
    <property type="entry name" value="Ribonucl_H"/>
</dbReference>
<evidence type="ECO:0000313" key="16">
    <source>
        <dbReference type="EMBL" id="ALS33526.1"/>
    </source>
</evidence>
<dbReference type="NCBIfam" id="TIGR00573">
    <property type="entry name" value="dnaq"/>
    <property type="match status" value="1"/>
</dbReference>
<sequence>MKKELPAKYYLAHFRELIEFVTSKCMHLLEPKHSEFISKINQLDEQSQCMLARVYSRKPYLVQAQSLNYEEITSPHQAIYTLKKAGILFEPNKLHYSQLLAHLTKPALLELLSNYPDQISFKKSAAKGALVDIGREFFKTCPHELAPLYSQYVINNRSDYYEYFEFLFAGKLSSGDVNHQNRFVMRDLGLTATREGHSESLSRFDTKAEAQSNYLLNRYRLAFKNITDESDYDALAPLVLVQAAHGAIAVALKNKLLVQLFKQLKNTNSELAFSLLEGCVDDSEAHEIQIREQYRLGNKEWVKARLEAIIENPLTDDLLYFADDFLMRKFNKKTRSRLSAMLADTQCTLEIDELYRGEVEQGVNDYYTAQGMQVFNTENTLWQSLFGLVFWHELFIDTPYPPCSEFDIYPQVLRLGNFYAAQQAQINERLAQCQTSQTLLNLVCKNAAQYFDQPNGLFKWHNELLQPLEALILNSPHEALITHLTNMSKHYLQLKDGYPDLMVINNGKVHFEEVKAPGDKLRRNQLTTIDNLKNVGFEVHIAVVKWFIDPNRIYSVVDLETTGALKGGNKITEIGLVKVQHGKVIDTWATLVNPQRHIPGFITSLTGISDSMVSNAPVFADIVQPLMAKLAGSIFVAHNVNFDYGFIKKECEMAKVSFKMPKLCTVVESRKAFAGLKSYSLGNLSKHFNLNLTSHHRALADATATAQLLLLIQQALIAHR</sequence>
<dbReference type="GO" id="GO:0046872">
    <property type="term" value="F:metal ion binding"/>
    <property type="evidence" value="ECO:0007669"/>
    <property type="project" value="UniProtKB-KW"/>
</dbReference>
<evidence type="ECO:0000256" key="12">
    <source>
        <dbReference type="ARBA" id="ARBA00026073"/>
    </source>
</evidence>
<dbReference type="GO" id="GO:0036297">
    <property type="term" value="P:interstrand cross-link repair"/>
    <property type="evidence" value="ECO:0007669"/>
    <property type="project" value="InterPro"/>
</dbReference>
<evidence type="ECO:0000256" key="7">
    <source>
        <dbReference type="ARBA" id="ARBA00022801"/>
    </source>
</evidence>
<dbReference type="AlphaFoldDB" id="A0A0U2LP48"/>
<dbReference type="PANTHER" id="PTHR15749:SF4">
    <property type="entry name" value="FANCONI-ASSOCIATED NUCLEASE 1"/>
    <property type="match status" value="1"/>
</dbReference>
<organism evidence="16">
    <name type="scientific">Pseudoalteromonas translucida KMM 520</name>
    <dbReference type="NCBI Taxonomy" id="1315283"/>
    <lineage>
        <taxon>Bacteria</taxon>
        <taxon>Pseudomonadati</taxon>
        <taxon>Pseudomonadota</taxon>
        <taxon>Gammaproteobacteria</taxon>
        <taxon>Alteromonadales</taxon>
        <taxon>Pseudoalteromonadaceae</taxon>
        <taxon>Pseudoalteromonas</taxon>
    </lineage>
</organism>
<evidence type="ECO:0000256" key="13">
    <source>
        <dbReference type="ARBA" id="ARBA00049244"/>
    </source>
</evidence>
<dbReference type="GO" id="GO:0006260">
    <property type="term" value="P:DNA replication"/>
    <property type="evidence" value="ECO:0007669"/>
    <property type="project" value="InterPro"/>
</dbReference>
<dbReference type="GO" id="GO:0008409">
    <property type="term" value="F:5'-3' exonuclease activity"/>
    <property type="evidence" value="ECO:0007669"/>
    <property type="project" value="TreeGrafter"/>
</dbReference>
<comment type="catalytic activity">
    <reaction evidence="1">
        <text>Hydrolytically removes 5'-nucleotides successively from the 3'-hydroxy termini of 3'-hydroxy-terminated oligonucleotides.</text>
        <dbReference type="EC" id="3.1.4.1"/>
    </reaction>
</comment>
<dbReference type="EMBL" id="CP011034">
    <property type="protein sequence ID" value="ALS33526.1"/>
    <property type="molecule type" value="Genomic_DNA"/>
</dbReference>
<feature type="domain" description="Exonuclease" evidence="14">
    <location>
        <begin position="553"/>
        <end position="718"/>
    </location>
</feature>
<keyword evidence="5" id="KW-0540">Nuclease</keyword>
<comment type="function">
    <text evidence="11">DNA polymerase III is a complex, multichain enzyme responsible for most of the replicative synthesis in bacteria. The epsilon subunit contain the editing function and is a proofreading 3'-5' exonuclease.</text>
</comment>
<comment type="catalytic activity">
    <reaction evidence="13">
        <text>DNA(n) + a 2'-deoxyribonucleoside 5'-triphosphate = DNA(n+1) + diphosphate</text>
        <dbReference type="Rhea" id="RHEA:22508"/>
        <dbReference type="Rhea" id="RHEA-COMP:17339"/>
        <dbReference type="Rhea" id="RHEA-COMP:17340"/>
        <dbReference type="ChEBI" id="CHEBI:33019"/>
        <dbReference type="ChEBI" id="CHEBI:61560"/>
        <dbReference type="ChEBI" id="CHEBI:173112"/>
        <dbReference type="EC" id="2.7.7.7"/>
    </reaction>
</comment>
<dbReference type="InterPro" id="IPR006054">
    <property type="entry name" value="DnaQ"/>
</dbReference>
<evidence type="ECO:0000259" key="14">
    <source>
        <dbReference type="SMART" id="SM00479"/>
    </source>
</evidence>
<dbReference type="GO" id="GO:0004528">
    <property type="term" value="F:phosphodiesterase I activity"/>
    <property type="evidence" value="ECO:0007669"/>
    <property type="project" value="UniProtKB-EC"/>
</dbReference>
<dbReference type="Pfam" id="PF08774">
    <property type="entry name" value="VRR_NUC"/>
    <property type="match status" value="1"/>
</dbReference>
<dbReference type="Gene3D" id="3.40.1350.10">
    <property type="match status" value="1"/>
</dbReference>
<evidence type="ECO:0000256" key="11">
    <source>
        <dbReference type="ARBA" id="ARBA00025483"/>
    </source>
</evidence>
<name>A0A0U2LP48_9GAMM</name>
<dbReference type="GO" id="GO:0003887">
    <property type="term" value="F:DNA-directed DNA polymerase activity"/>
    <property type="evidence" value="ECO:0007669"/>
    <property type="project" value="UniProtKB-EC"/>
</dbReference>
<proteinExistence type="inferred from homology"/>
<dbReference type="KEGG" id="ptn:PTRA_a2433"/>
<dbReference type="CDD" id="cd06127">
    <property type="entry name" value="DEDDh"/>
    <property type="match status" value="1"/>
</dbReference>
<evidence type="ECO:0000256" key="4">
    <source>
        <dbReference type="ARBA" id="ARBA00005533"/>
    </source>
</evidence>
<comment type="cofactor">
    <cofactor evidence="3">
        <name>Mg(2+)</name>
        <dbReference type="ChEBI" id="CHEBI:18420"/>
    </cofactor>
</comment>
<dbReference type="SMART" id="SM00479">
    <property type="entry name" value="EXOIII"/>
    <property type="match status" value="1"/>
</dbReference>
<evidence type="ECO:0000256" key="6">
    <source>
        <dbReference type="ARBA" id="ARBA00022723"/>
    </source>
</evidence>
<evidence type="ECO:0000256" key="9">
    <source>
        <dbReference type="ARBA" id="ARBA00022842"/>
    </source>
</evidence>
<dbReference type="GO" id="GO:0017108">
    <property type="term" value="F:5'-flap endonuclease activity"/>
    <property type="evidence" value="ECO:0007669"/>
    <property type="project" value="TreeGrafter"/>
</dbReference>
<gene>
    <name evidence="16" type="primary">dnaQ</name>
    <name evidence="16" type="ORF">PTRA_a2433</name>
</gene>
<dbReference type="FunFam" id="3.30.420.10:FF:000045">
    <property type="entry name" value="3'-5' exonuclease DinG"/>
    <property type="match status" value="1"/>
</dbReference>
<feature type="domain" description="VRR-NUC" evidence="15">
    <location>
        <begin position="434"/>
        <end position="546"/>
    </location>
</feature>
<comment type="similarity">
    <text evidence="4">Belongs to the FAN1 family.</text>
</comment>
<dbReference type="Pfam" id="PF21315">
    <property type="entry name" value="FAN1_HTH"/>
    <property type="match status" value="1"/>
</dbReference>
<dbReference type="InterPro" id="IPR036397">
    <property type="entry name" value="RNaseH_sf"/>
</dbReference>
<accession>A0A0U2LP48</accession>
<reference evidence="16 17" key="1">
    <citation type="submission" date="2015-03" db="EMBL/GenBank/DDBJ databases">
        <authorList>
            <person name="Murphy D."/>
        </authorList>
    </citation>
    <scope>NUCLEOTIDE SEQUENCE [LARGE SCALE GENOMIC DNA]</scope>
    <source>
        <strain evidence="16 17">KMM 520</strain>
    </source>
</reference>
<dbReference type="GO" id="GO:0070336">
    <property type="term" value="F:flap-structured DNA binding"/>
    <property type="evidence" value="ECO:0007669"/>
    <property type="project" value="TreeGrafter"/>
</dbReference>
<dbReference type="Pfam" id="PF00929">
    <property type="entry name" value="RNase_T"/>
    <property type="match status" value="1"/>
</dbReference>
<evidence type="ECO:0000256" key="8">
    <source>
        <dbReference type="ARBA" id="ARBA00022839"/>
    </source>
</evidence>
<dbReference type="InterPro" id="IPR033315">
    <property type="entry name" value="Fan1-like"/>
</dbReference>
<evidence type="ECO:0000256" key="10">
    <source>
        <dbReference type="ARBA" id="ARBA00023211"/>
    </source>
</evidence>
<keyword evidence="7" id="KW-0378">Hydrolase</keyword>
<evidence type="ECO:0000313" key="17">
    <source>
        <dbReference type="Proteomes" id="UP000065261"/>
    </source>
</evidence>
<dbReference type="SUPFAM" id="SSF53098">
    <property type="entry name" value="Ribonuclease H-like"/>
    <property type="match status" value="1"/>
</dbReference>
<keyword evidence="6" id="KW-0479">Metal-binding</keyword>
<dbReference type="PATRIC" id="fig|1315283.4.peg.2118"/>
<evidence type="ECO:0000256" key="2">
    <source>
        <dbReference type="ARBA" id="ARBA00001936"/>
    </source>
</evidence>
<keyword evidence="9" id="KW-0460">Magnesium</keyword>